<dbReference type="PANTHER" id="PTHR34209">
    <property type="entry name" value="RHODANESE/CELL CYCLE CONTROL PHOSPHATASE SUPERFAMILY PROTEIN"/>
    <property type="match status" value="1"/>
</dbReference>
<evidence type="ECO:0000259" key="1">
    <source>
        <dbReference type="PROSITE" id="PS50206"/>
    </source>
</evidence>
<dbReference type="AlphaFoldDB" id="A0A2G5D7P6"/>
<dbReference type="PANTHER" id="PTHR34209:SF1">
    <property type="entry name" value="CALCIUM SENSING RECEPTOR, CHLOROPLASTIC"/>
    <property type="match status" value="1"/>
</dbReference>
<evidence type="ECO:0000313" key="3">
    <source>
        <dbReference type="Proteomes" id="UP000230069"/>
    </source>
</evidence>
<dbReference type="Gene3D" id="3.40.250.10">
    <property type="entry name" value="Rhodanese-like domain"/>
    <property type="match status" value="1"/>
</dbReference>
<accession>A0A2G5D7P6</accession>
<organism evidence="2 3">
    <name type="scientific">Aquilegia coerulea</name>
    <name type="common">Rocky mountain columbine</name>
    <dbReference type="NCBI Taxonomy" id="218851"/>
    <lineage>
        <taxon>Eukaryota</taxon>
        <taxon>Viridiplantae</taxon>
        <taxon>Streptophyta</taxon>
        <taxon>Embryophyta</taxon>
        <taxon>Tracheophyta</taxon>
        <taxon>Spermatophyta</taxon>
        <taxon>Magnoliopsida</taxon>
        <taxon>Ranunculales</taxon>
        <taxon>Ranunculaceae</taxon>
        <taxon>Thalictroideae</taxon>
        <taxon>Aquilegia</taxon>
    </lineage>
</organism>
<dbReference type="InterPro" id="IPR044690">
    <property type="entry name" value="CAS_plant"/>
</dbReference>
<reference evidence="2 3" key="1">
    <citation type="submission" date="2017-09" db="EMBL/GenBank/DDBJ databases">
        <title>WGS assembly of Aquilegia coerulea Goldsmith.</title>
        <authorList>
            <person name="Hodges S."/>
            <person name="Kramer E."/>
            <person name="Nordborg M."/>
            <person name="Tomkins J."/>
            <person name="Borevitz J."/>
            <person name="Derieg N."/>
            <person name="Yan J."/>
            <person name="Mihaltcheva S."/>
            <person name="Hayes R.D."/>
            <person name="Rokhsar D."/>
        </authorList>
    </citation>
    <scope>NUCLEOTIDE SEQUENCE [LARGE SCALE GENOMIC DNA]</scope>
    <source>
        <strain evidence="3">cv. Goldsmith</strain>
    </source>
</reference>
<feature type="domain" description="Rhodanese" evidence="1">
    <location>
        <begin position="263"/>
        <end position="350"/>
    </location>
</feature>
<dbReference type="InterPro" id="IPR001763">
    <property type="entry name" value="Rhodanese-like_dom"/>
</dbReference>
<protein>
    <recommendedName>
        <fullName evidence="1">Rhodanese domain-containing protein</fullName>
    </recommendedName>
</protein>
<dbReference type="OrthoDB" id="1922961at2759"/>
<dbReference type="GO" id="GO:0090333">
    <property type="term" value="P:regulation of stomatal closure"/>
    <property type="evidence" value="ECO:0007669"/>
    <property type="project" value="InterPro"/>
</dbReference>
<dbReference type="PROSITE" id="PS50206">
    <property type="entry name" value="RHODANESE_3"/>
    <property type="match status" value="1"/>
</dbReference>
<gene>
    <name evidence="2" type="ORF">AQUCO_02600177v1</name>
</gene>
<dbReference type="InterPro" id="IPR036873">
    <property type="entry name" value="Rhodanese-like_dom_sf"/>
</dbReference>
<dbReference type="STRING" id="218851.A0A2G5D7P6"/>
<keyword evidence="3" id="KW-1185">Reference proteome</keyword>
<name>A0A2G5D7P6_AQUCA</name>
<evidence type="ECO:0000313" key="2">
    <source>
        <dbReference type="EMBL" id="PIA39541.1"/>
    </source>
</evidence>
<dbReference type="EMBL" id="KZ305043">
    <property type="protein sequence ID" value="PIA39541.1"/>
    <property type="molecule type" value="Genomic_DNA"/>
</dbReference>
<dbReference type="SUPFAM" id="SSF52821">
    <property type="entry name" value="Rhodanese/Cell cycle control phosphatase"/>
    <property type="match status" value="1"/>
</dbReference>
<dbReference type="Proteomes" id="UP000230069">
    <property type="component" value="Unassembled WGS sequence"/>
</dbReference>
<dbReference type="InParanoid" id="A0A2G5D7P6"/>
<dbReference type="GO" id="GO:0071277">
    <property type="term" value="P:cellular response to calcium ion"/>
    <property type="evidence" value="ECO:0007669"/>
    <property type="project" value="InterPro"/>
</dbReference>
<dbReference type="CDD" id="cd00158">
    <property type="entry name" value="RHOD"/>
    <property type="match status" value="1"/>
</dbReference>
<sequence>MAIRAAPTAKPSSQHTTFPTLKASFVPKHITFTPNKVVQLRTITTSLLTSTTTLLTTHKYANAFTLPKEEIITSLTKVESTIEQIQELGIGVLDFSQHNLQIVINLALPILQKSGDQALKIASPVIEEVSKKTQEVIESSGIDAQPIYKVSKVVGDVVQQVFEDLAGYKPIAVSALEAILKAEPILIIEASGGLLVTYVLFPPIWSAISFNFRGYKGKLSPAQTLDLLSRRNYFMIDIRLENDKNTTGIPLLPSSVRYKMIAVPAEELPSKVEGLVRNTETVEAALAALKISYLKMINRHSNIVILDSYCDMAKLVAKELTSLGFKNCWIVAGGFSGNQGWLESKLRRESNHNSSGELPLPRVISPTVRKLQQDKKRSS</sequence>
<dbReference type="GO" id="GO:0009704">
    <property type="term" value="P:de-etiolation"/>
    <property type="evidence" value="ECO:0007669"/>
    <property type="project" value="InterPro"/>
</dbReference>
<proteinExistence type="predicted"/>